<evidence type="ECO:0000313" key="1">
    <source>
        <dbReference type="EMBL" id="GAA4672946.1"/>
    </source>
</evidence>
<accession>A0ABP8VUE5</accession>
<sequence length="126" mass="14193">MNDIGFNARCFRFNAEHALAVFRRHVYKADASSPTCFREKVVGAVGFEDYMSVFWRCICPVFDGGLYATSVRLNDVECHRGALRHVPILVEARPSCVISSISIARTWSQATLYLAQRRAQLLKAGH</sequence>
<name>A0ABP8VUE5_9ACTN</name>
<organism evidence="1 2">
    <name type="scientific">Nocardioides nanhaiensis</name>
    <dbReference type="NCBI Taxonomy" id="1476871"/>
    <lineage>
        <taxon>Bacteria</taxon>
        <taxon>Bacillati</taxon>
        <taxon>Actinomycetota</taxon>
        <taxon>Actinomycetes</taxon>
        <taxon>Propionibacteriales</taxon>
        <taxon>Nocardioidaceae</taxon>
        <taxon>Nocardioides</taxon>
    </lineage>
</organism>
<proteinExistence type="predicted"/>
<gene>
    <name evidence="1" type="ORF">GCM10023226_07370</name>
</gene>
<keyword evidence="2" id="KW-1185">Reference proteome</keyword>
<comment type="caution">
    <text evidence="1">The sequence shown here is derived from an EMBL/GenBank/DDBJ whole genome shotgun (WGS) entry which is preliminary data.</text>
</comment>
<evidence type="ECO:0000313" key="2">
    <source>
        <dbReference type="Proteomes" id="UP001500621"/>
    </source>
</evidence>
<dbReference type="EMBL" id="BAABIM010000001">
    <property type="protein sequence ID" value="GAA4672946.1"/>
    <property type="molecule type" value="Genomic_DNA"/>
</dbReference>
<reference evidence="2" key="1">
    <citation type="journal article" date="2019" name="Int. J. Syst. Evol. Microbiol.">
        <title>The Global Catalogue of Microorganisms (GCM) 10K type strain sequencing project: providing services to taxonomists for standard genome sequencing and annotation.</title>
        <authorList>
            <consortium name="The Broad Institute Genomics Platform"/>
            <consortium name="The Broad Institute Genome Sequencing Center for Infectious Disease"/>
            <person name="Wu L."/>
            <person name="Ma J."/>
        </authorList>
    </citation>
    <scope>NUCLEOTIDE SEQUENCE [LARGE SCALE GENOMIC DNA]</scope>
    <source>
        <strain evidence="2">JCM 18127</strain>
    </source>
</reference>
<protein>
    <submittedName>
        <fullName evidence="1">Uncharacterized protein</fullName>
    </submittedName>
</protein>
<dbReference type="Proteomes" id="UP001500621">
    <property type="component" value="Unassembled WGS sequence"/>
</dbReference>